<dbReference type="Gene3D" id="3.30.160.100">
    <property type="entry name" value="Ribosome hibernation promotion factor-like"/>
    <property type="match status" value="1"/>
</dbReference>
<dbReference type="InterPro" id="IPR036567">
    <property type="entry name" value="RHF-like"/>
</dbReference>
<reference evidence="2 3" key="1">
    <citation type="submission" date="2019-08" db="EMBL/GenBank/DDBJ databases">
        <title>Deep-cultivation of Planctomycetes and their phenomic and genomic characterization uncovers novel biology.</title>
        <authorList>
            <person name="Wiegand S."/>
            <person name="Jogler M."/>
            <person name="Boedeker C."/>
            <person name="Pinto D."/>
            <person name="Vollmers J."/>
            <person name="Rivas-Marin E."/>
            <person name="Kohn T."/>
            <person name="Peeters S.H."/>
            <person name="Heuer A."/>
            <person name="Rast P."/>
            <person name="Oberbeckmann S."/>
            <person name="Bunk B."/>
            <person name="Jeske O."/>
            <person name="Meyerdierks A."/>
            <person name="Storesund J.E."/>
            <person name="Kallscheuer N."/>
            <person name="Luecker S."/>
            <person name="Lage O.M."/>
            <person name="Pohl T."/>
            <person name="Merkel B.J."/>
            <person name="Hornburger P."/>
            <person name="Mueller R.-W."/>
            <person name="Bruemmer F."/>
            <person name="Labrenz M."/>
            <person name="Spormann A.M."/>
            <person name="Op den Camp H."/>
            <person name="Overmann J."/>
            <person name="Amann R."/>
            <person name="Jetten M.S.M."/>
            <person name="Mascher T."/>
            <person name="Medema M.H."/>
            <person name="Devos D.P."/>
            <person name="Kaster A.-K."/>
            <person name="Ovreas L."/>
            <person name="Rohde M."/>
            <person name="Galperin M.Y."/>
            <person name="Jogler C."/>
        </authorList>
    </citation>
    <scope>NUCLEOTIDE SEQUENCE [LARGE SCALE GENOMIC DNA]</scope>
    <source>
        <strain evidence="2 3">Pr1d</strain>
    </source>
</reference>
<dbReference type="Proteomes" id="UP000323917">
    <property type="component" value="Chromosome"/>
</dbReference>
<sequence>MQIKLNTDSHIEGNAKLKGYVDSLVESTLDRFAKRITRVEVHLTDQNSGEKSGTNDKRCVMEARLSGRQPFSVTASADSVDRALDGAISKLERKIASEIDRKDKPRGRTRIAPESPEDDETDDIL</sequence>
<protein>
    <submittedName>
        <fullName evidence="2">Sigma 54 modulation protein / S30EA ribosomal protein</fullName>
    </submittedName>
</protein>
<evidence type="ECO:0000313" key="3">
    <source>
        <dbReference type="Proteomes" id="UP000323917"/>
    </source>
</evidence>
<evidence type="ECO:0000313" key="2">
    <source>
        <dbReference type="EMBL" id="QEG37887.1"/>
    </source>
</evidence>
<keyword evidence="2" id="KW-0687">Ribonucleoprotein</keyword>
<keyword evidence="2" id="KW-0689">Ribosomal protein</keyword>
<dbReference type="SUPFAM" id="SSF69754">
    <property type="entry name" value="Ribosome binding protein Y (YfiA homologue)"/>
    <property type="match status" value="1"/>
</dbReference>
<dbReference type="KEGG" id="bgok:Pr1d_52350"/>
<feature type="region of interest" description="Disordered" evidence="1">
    <location>
        <begin position="95"/>
        <end position="125"/>
    </location>
</feature>
<organism evidence="2 3">
    <name type="scientific">Bythopirellula goksoeyrii</name>
    <dbReference type="NCBI Taxonomy" id="1400387"/>
    <lineage>
        <taxon>Bacteria</taxon>
        <taxon>Pseudomonadati</taxon>
        <taxon>Planctomycetota</taxon>
        <taxon>Planctomycetia</taxon>
        <taxon>Pirellulales</taxon>
        <taxon>Lacipirellulaceae</taxon>
        <taxon>Bythopirellula</taxon>
    </lineage>
</organism>
<keyword evidence="3" id="KW-1185">Reference proteome</keyword>
<dbReference type="GO" id="GO:0005840">
    <property type="term" value="C:ribosome"/>
    <property type="evidence" value="ECO:0007669"/>
    <property type="project" value="UniProtKB-KW"/>
</dbReference>
<dbReference type="AlphaFoldDB" id="A0A5B9QFP9"/>
<dbReference type="OrthoDB" id="121633at2"/>
<dbReference type="InterPro" id="IPR003489">
    <property type="entry name" value="RHF/RaiA"/>
</dbReference>
<dbReference type="EMBL" id="CP042913">
    <property type="protein sequence ID" value="QEG37887.1"/>
    <property type="molecule type" value="Genomic_DNA"/>
</dbReference>
<dbReference type="Pfam" id="PF02482">
    <property type="entry name" value="Ribosomal_S30AE"/>
    <property type="match status" value="1"/>
</dbReference>
<feature type="compositionally biased region" description="Acidic residues" evidence="1">
    <location>
        <begin position="115"/>
        <end position="125"/>
    </location>
</feature>
<accession>A0A5B9QFP9</accession>
<evidence type="ECO:0000256" key="1">
    <source>
        <dbReference type="SAM" id="MobiDB-lite"/>
    </source>
</evidence>
<proteinExistence type="predicted"/>
<name>A0A5B9QFP9_9BACT</name>
<dbReference type="RefSeq" id="WP_148076055.1">
    <property type="nucleotide sequence ID" value="NZ_CP042913.1"/>
</dbReference>
<gene>
    <name evidence="2" type="ORF">Pr1d_52350</name>
</gene>